<feature type="domain" description="O-antigen ligase-related" evidence="6">
    <location>
        <begin position="194"/>
        <end position="351"/>
    </location>
</feature>
<sequence>MKKLFDGIKKTLRNGPIGIYLFAGLIPLNDNFLGFTVLVIILEQLIRTIKIDKAHLSKQLSWRNPGIWLLSFYLLHVVGLIHTENMQFATMDLGMKSTIAIFPIFFMLYKPKVVWNRFVKCFILGAFIAIAYNSFQSYLIYIETGHPHHFTGSYLSHVMHRGYWAVYLLIAYFFMLRLIIAFTSKTRLLLNVFGALILGYFIVLTESRLGLIGLLIVSFWQFIVFSISIKKRWLIPVFIVVISGMFLFVYQTMPHITKRVDKTVLALKTSNQASELTPEKTDARLLLWGSSLELIKENFWFGVGTGDVKDEFVKRNKEKGYSKFVELRFNSHNQFFNVHIALGVFGVVFLLMVFVTNILKKKEDPYRAWRLGIVFILFIALIPESMIESQAGIIPYAFLLSFLTAFTPVIYKTSQQELKPLEATDE</sequence>
<feature type="transmembrane region" description="Helical" evidence="5">
    <location>
        <begin position="209"/>
        <end position="227"/>
    </location>
</feature>
<dbReference type="Pfam" id="PF04932">
    <property type="entry name" value="Wzy_C"/>
    <property type="match status" value="1"/>
</dbReference>
<evidence type="ECO:0000256" key="2">
    <source>
        <dbReference type="ARBA" id="ARBA00022692"/>
    </source>
</evidence>
<dbReference type="EMBL" id="PJNI01000007">
    <property type="protein sequence ID" value="PKR80990.1"/>
    <property type="molecule type" value="Genomic_DNA"/>
</dbReference>
<evidence type="ECO:0000256" key="1">
    <source>
        <dbReference type="ARBA" id="ARBA00004141"/>
    </source>
</evidence>
<dbReference type="InterPro" id="IPR007016">
    <property type="entry name" value="O-antigen_ligase-rel_domated"/>
</dbReference>
<feature type="transmembrane region" description="Helical" evidence="5">
    <location>
        <begin position="393"/>
        <end position="411"/>
    </location>
</feature>
<evidence type="ECO:0000256" key="5">
    <source>
        <dbReference type="SAM" id="Phobius"/>
    </source>
</evidence>
<keyword evidence="3 5" id="KW-1133">Transmembrane helix</keyword>
<feature type="transmembrane region" description="Helical" evidence="5">
    <location>
        <begin position="162"/>
        <end position="180"/>
    </location>
</feature>
<feature type="transmembrane region" description="Helical" evidence="5">
    <location>
        <begin position="187"/>
        <end position="203"/>
    </location>
</feature>
<keyword evidence="8" id="KW-1185">Reference proteome</keyword>
<organism evidence="7 8">
    <name type="scientific">Brumimicrobium salinarum</name>
    <dbReference type="NCBI Taxonomy" id="2058658"/>
    <lineage>
        <taxon>Bacteria</taxon>
        <taxon>Pseudomonadati</taxon>
        <taxon>Bacteroidota</taxon>
        <taxon>Flavobacteriia</taxon>
        <taxon>Flavobacteriales</taxon>
        <taxon>Crocinitomicaceae</taxon>
        <taxon>Brumimicrobium</taxon>
    </lineage>
</organism>
<evidence type="ECO:0000313" key="7">
    <source>
        <dbReference type="EMBL" id="PKR80990.1"/>
    </source>
</evidence>
<dbReference type="OrthoDB" id="1631746at2"/>
<comment type="caution">
    <text evidence="7">The sequence shown here is derived from an EMBL/GenBank/DDBJ whole genome shotgun (WGS) entry which is preliminary data.</text>
</comment>
<feature type="transmembrane region" description="Helical" evidence="5">
    <location>
        <begin position="62"/>
        <end position="81"/>
    </location>
</feature>
<keyword evidence="2 5" id="KW-0812">Transmembrane</keyword>
<evidence type="ECO:0000259" key="6">
    <source>
        <dbReference type="Pfam" id="PF04932"/>
    </source>
</evidence>
<dbReference type="GO" id="GO:0016020">
    <property type="term" value="C:membrane"/>
    <property type="evidence" value="ECO:0007669"/>
    <property type="project" value="UniProtKB-SubCell"/>
</dbReference>
<accession>A0A2I0R3L0</accession>
<dbReference type="PANTHER" id="PTHR37422">
    <property type="entry name" value="TEICHURONIC ACID BIOSYNTHESIS PROTEIN TUAE"/>
    <property type="match status" value="1"/>
</dbReference>
<feature type="transmembrane region" description="Helical" evidence="5">
    <location>
        <begin position="20"/>
        <end position="42"/>
    </location>
</feature>
<evidence type="ECO:0000256" key="3">
    <source>
        <dbReference type="ARBA" id="ARBA00022989"/>
    </source>
</evidence>
<feature type="transmembrane region" description="Helical" evidence="5">
    <location>
        <begin position="234"/>
        <end position="253"/>
    </location>
</feature>
<reference evidence="7 8" key="1">
    <citation type="submission" date="2017-12" db="EMBL/GenBank/DDBJ databases">
        <title>The draft genome sequence of Brumimicrobium saltpan LHR20.</title>
        <authorList>
            <person name="Do Z.-J."/>
            <person name="Luo H.-R."/>
        </authorList>
    </citation>
    <scope>NUCLEOTIDE SEQUENCE [LARGE SCALE GENOMIC DNA]</scope>
    <source>
        <strain evidence="7 8">LHR20</strain>
    </source>
</reference>
<evidence type="ECO:0000256" key="4">
    <source>
        <dbReference type="ARBA" id="ARBA00023136"/>
    </source>
</evidence>
<dbReference type="InterPro" id="IPR051533">
    <property type="entry name" value="WaaL-like"/>
</dbReference>
<feature type="transmembrane region" description="Helical" evidence="5">
    <location>
        <begin position="336"/>
        <end position="356"/>
    </location>
</feature>
<evidence type="ECO:0000313" key="8">
    <source>
        <dbReference type="Proteomes" id="UP000236654"/>
    </source>
</evidence>
<feature type="transmembrane region" description="Helical" evidence="5">
    <location>
        <begin position="121"/>
        <end position="142"/>
    </location>
</feature>
<gene>
    <name evidence="7" type="ORF">CW751_07435</name>
</gene>
<dbReference type="AlphaFoldDB" id="A0A2I0R3L0"/>
<protein>
    <recommendedName>
        <fullName evidence="6">O-antigen ligase-related domain-containing protein</fullName>
    </recommendedName>
</protein>
<name>A0A2I0R3L0_9FLAO</name>
<feature type="transmembrane region" description="Helical" evidence="5">
    <location>
        <begin position="368"/>
        <end position="387"/>
    </location>
</feature>
<feature type="transmembrane region" description="Helical" evidence="5">
    <location>
        <begin position="93"/>
        <end position="109"/>
    </location>
</feature>
<comment type="subcellular location">
    <subcellularLocation>
        <location evidence="1">Membrane</location>
        <topology evidence="1">Multi-pass membrane protein</topology>
    </subcellularLocation>
</comment>
<keyword evidence="4 5" id="KW-0472">Membrane</keyword>
<proteinExistence type="predicted"/>
<dbReference type="PANTHER" id="PTHR37422:SF13">
    <property type="entry name" value="LIPOPOLYSACCHARIDE BIOSYNTHESIS PROTEIN PA4999-RELATED"/>
    <property type="match status" value="1"/>
</dbReference>
<dbReference type="RefSeq" id="WP_101334372.1">
    <property type="nucleotide sequence ID" value="NZ_PJNI01000007.1"/>
</dbReference>
<dbReference type="Proteomes" id="UP000236654">
    <property type="component" value="Unassembled WGS sequence"/>
</dbReference>